<evidence type="ECO:0000256" key="2">
    <source>
        <dbReference type="ARBA" id="ARBA00022617"/>
    </source>
</evidence>
<dbReference type="Gene3D" id="1.10.490.10">
    <property type="entry name" value="Globins"/>
    <property type="match status" value="1"/>
</dbReference>
<organism evidence="6 7">
    <name type="scientific">Kordiimonas lipolytica</name>
    <dbReference type="NCBI Taxonomy" id="1662421"/>
    <lineage>
        <taxon>Bacteria</taxon>
        <taxon>Pseudomonadati</taxon>
        <taxon>Pseudomonadota</taxon>
        <taxon>Alphaproteobacteria</taxon>
        <taxon>Kordiimonadales</taxon>
        <taxon>Kordiimonadaceae</taxon>
        <taxon>Kordiimonas</taxon>
    </lineage>
</organism>
<dbReference type="SUPFAM" id="SSF46458">
    <property type="entry name" value="Globin-like"/>
    <property type="match status" value="1"/>
</dbReference>
<dbReference type="Proteomes" id="UP001595776">
    <property type="component" value="Unassembled WGS sequence"/>
</dbReference>
<keyword evidence="3" id="KW-0479">Metal-binding</keyword>
<evidence type="ECO:0000256" key="5">
    <source>
        <dbReference type="SAM" id="SignalP"/>
    </source>
</evidence>
<evidence type="ECO:0000256" key="4">
    <source>
        <dbReference type="ARBA" id="ARBA00023004"/>
    </source>
</evidence>
<comment type="caution">
    <text evidence="6">The sequence shown here is derived from an EMBL/GenBank/DDBJ whole genome shotgun (WGS) entry which is preliminary data.</text>
</comment>
<feature type="signal peptide" evidence="5">
    <location>
        <begin position="1"/>
        <end position="21"/>
    </location>
</feature>
<gene>
    <name evidence="6" type="ORF">ACFO5Q_14620</name>
</gene>
<keyword evidence="4" id="KW-0408">Iron</keyword>
<dbReference type="InterPro" id="IPR001486">
    <property type="entry name" value="Hemoglobin_trunc"/>
</dbReference>
<evidence type="ECO:0000313" key="7">
    <source>
        <dbReference type="Proteomes" id="UP001595776"/>
    </source>
</evidence>
<dbReference type="CDD" id="cd00454">
    <property type="entry name" value="TrHb1_N"/>
    <property type="match status" value="1"/>
</dbReference>
<feature type="chain" id="PRO_5045691871" evidence="5">
    <location>
        <begin position="22"/>
        <end position="138"/>
    </location>
</feature>
<keyword evidence="5" id="KW-0732">Signal</keyword>
<keyword evidence="7" id="KW-1185">Reference proteome</keyword>
<keyword evidence="2" id="KW-0349">Heme</keyword>
<evidence type="ECO:0000256" key="3">
    <source>
        <dbReference type="ARBA" id="ARBA00022723"/>
    </source>
</evidence>
<keyword evidence="1" id="KW-0813">Transport</keyword>
<sequence>MKLKTLILAAALLGAAPVANADSLYDDLGGLDNITRFTNRLVDRTFADPRTAHQFKQTKKDRLARLLVDQICEATGGPCRYKGVNMKKSHIKLGITEAEFNALVEQLQQAMSEADVPFHTQNRLLAILAPMKRDIVER</sequence>
<dbReference type="EMBL" id="JBHSCR010000014">
    <property type="protein sequence ID" value="MFC4349085.1"/>
    <property type="molecule type" value="Genomic_DNA"/>
</dbReference>
<protein>
    <submittedName>
        <fullName evidence="6">Group 1 truncated hemoglobin</fullName>
    </submittedName>
</protein>
<dbReference type="Pfam" id="PF01152">
    <property type="entry name" value="Bac_globin"/>
    <property type="match status" value="1"/>
</dbReference>
<proteinExistence type="predicted"/>
<dbReference type="InterPro" id="IPR009050">
    <property type="entry name" value="Globin-like_sf"/>
</dbReference>
<dbReference type="RefSeq" id="WP_197420924.1">
    <property type="nucleotide sequence ID" value="NZ_JBHSCR010000014.1"/>
</dbReference>
<evidence type="ECO:0000313" key="6">
    <source>
        <dbReference type="EMBL" id="MFC4349085.1"/>
    </source>
</evidence>
<reference evidence="7" key="1">
    <citation type="journal article" date="2019" name="Int. J. Syst. Evol. Microbiol.">
        <title>The Global Catalogue of Microorganisms (GCM) 10K type strain sequencing project: providing services to taxonomists for standard genome sequencing and annotation.</title>
        <authorList>
            <consortium name="The Broad Institute Genomics Platform"/>
            <consortium name="The Broad Institute Genome Sequencing Center for Infectious Disease"/>
            <person name="Wu L."/>
            <person name="Ma J."/>
        </authorList>
    </citation>
    <scope>NUCLEOTIDE SEQUENCE [LARGE SCALE GENOMIC DNA]</scope>
    <source>
        <strain evidence="7">CGMCC 1.15304</strain>
    </source>
</reference>
<evidence type="ECO:0000256" key="1">
    <source>
        <dbReference type="ARBA" id="ARBA00022448"/>
    </source>
</evidence>
<name>A0ABV8UD64_9PROT</name>
<accession>A0ABV8UD64</accession>
<dbReference type="InterPro" id="IPR012292">
    <property type="entry name" value="Globin/Proto"/>
</dbReference>